<dbReference type="Proteomes" id="UP000308114">
    <property type="component" value="Unassembled WGS sequence"/>
</dbReference>
<dbReference type="EMBL" id="PNXQ01000012">
    <property type="protein sequence ID" value="TKH44196.1"/>
    <property type="molecule type" value="Genomic_DNA"/>
</dbReference>
<reference evidence="1 2" key="1">
    <citation type="submission" date="2018-01" db="EMBL/GenBank/DDBJ databases">
        <title>Bacillales members from the olive rhizosphere are effective biological control agents against Verticillium dahliae.</title>
        <authorList>
            <person name="Gomez-Lama C."/>
            <person name="Legarda G."/>
            <person name="Ruano-Rosa D."/>
            <person name="Pizarro-Tobias P."/>
            <person name="Valverde-Corredor A."/>
            <person name="Niqui J.L."/>
            <person name="Trivino J.C."/>
            <person name="Roca A."/>
            <person name="Mercado-Blanco J."/>
        </authorList>
    </citation>
    <scope>NUCLEOTIDE SEQUENCE [LARGE SCALE GENOMIC DNA]</scope>
    <source>
        <strain evidence="1 2">PIC167</strain>
    </source>
</reference>
<gene>
    <name evidence="1" type="ORF">C1I60_12755</name>
</gene>
<proteinExistence type="predicted"/>
<evidence type="ECO:0000313" key="1">
    <source>
        <dbReference type="EMBL" id="TKH44196.1"/>
    </source>
</evidence>
<sequence length="105" mass="12714">MSHPKMFINLLEYEIQSYQENRTSGALTVEEQQEYNRMNNIRNKLIKGKDLTEDDAYDLYSHISYRCNNEVLENFIFKFITKESFNRKQAEWKKRNTLNLDDFFG</sequence>
<accession>A0A4U2Q0J6</accession>
<organism evidence="1 2">
    <name type="scientific">Paenibacillus terrae</name>
    <dbReference type="NCBI Taxonomy" id="159743"/>
    <lineage>
        <taxon>Bacteria</taxon>
        <taxon>Bacillati</taxon>
        <taxon>Bacillota</taxon>
        <taxon>Bacilli</taxon>
        <taxon>Bacillales</taxon>
        <taxon>Paenibacillaceae</taxon>
        <taxon>Paenibacillus</taxon>
    </lineage>
</organism>
<dbReference type="RefSeq" id="WP_137062029.1">
    <property type="nucleotide sequence ID" value="NZ_PNXQ01000012.1"/>
</dbReference>
<protein>
    <submittedName>
        <fullName evidence="1">Uncharacterized protein</fullName>
    </submittedName>
</protein>
<name>A0A4U2Q0J6_9BACL</name>
<evidence type="ECO:0000313" key="2">
    <source>
        <dbReference type="Proteomes" id="UP000308114"/>
    </source>
</evidence>
<dbReference type="AlphaFoldDB" id="A0A4U2Q0J6"/>
<comment type="caution">
    <text evidence="1">The sequence shown here is derived from an EMBL/GenBank/DDBJ whole genome shotgun (WGS) entry which is preliminary data.</text>
</comment>